<dbReference type="InterPro" id="IPR012337">
    <property type="entry name" value="RNaseH-like_sf"/>
</dbReference>
<dbReference type="Proteomes" id="UP000591131">
    <property type="component" value="Unassembled WGS sequence"/>
</dbReference>
<dbReference type="GO" id="GO:0003676">
    <property type="term" value="F:nucleic acid binding"/>
    <property type="evidence" value="ECO:0007669"/>
    <property type="project" value="InterPro"/>
</dbReference>
<dbReference type="SUPFAM" id="SSF53098">
    <property type="entry name" value="Ribonuclease H-like"/>
    <property type="match status" value="1"/>
</dbReference>
<evidence type="ECO:0000313" key="2">
    <source>
        <dbReference type="EMBL" id="KAF4667328.1"/>
    </source>
</evidence>
<keyword evidence="3" id="KW-1185">Reference proteome</keyword>
<dbReference type="OrthoDB" id="2286242at2759"/>
<dbReference type="InterPro" id="IPR050951">
    <property type="entry name" value="Retrovirus_Pol_polyprotein"/>
</dbReference>
<gene>
    <name evidence="2" type="ORF">FOL47_003614</name>
</gene>
<accession>A0A7J6M6Y4</accession>
<sequence>MSSGSVANALQKCFVKLGPPNQIVADNARNLQGPEVLRLLESFKVKLTHSSEYYPKGNAVCERVHRTLHKLARTYGLNSPELLRREFQKLVHVYNSRPHKALSYRCPYEVLFGRNPSFSEHGQRQYDLRDLYEIWDDVRLHQAQQFRNNKLGYDRRHNVKQRMSGDYAPGQDVLLYQRRIGSLGVGNKLQDVFQRGWKIVQGPSLRYPNTVLITNGKVTKTINLRYVKVDKSLEKGVKELPVSPAKVNIKEQKTDNCSIELESDDDSIAVNDDNEDCENVVRRSTRRKIAVRRLSLGLGKSQSYEDKILK</sequence>
<dbReference type="InterPro" id="IPR036397">
    <property type="entry name" value="RNaseH_sf"/>
</dbReference>
<dbReference type="AlphaFoldDB" id="A0A7J6M6Y4"/>
<dbReference type="PANTHER" id="PTHR37984:SF5">
    <property type="entry name" value="PROTEIN NYNRIN-LIKE"/>
    <property type="match status" value="1"/>
</dbReference>
<evidence type="ECO:0000313" key="3">
    <source>
        <dbReference type="Proteomes" id="UP000591131"/>
    </source>
</evidence>
<reference evidence="2 3" key="1">
    <citation type="submission" date="2020-04" db="EMBL/GenBank/DDBJ databases">
        <title>Perkinsus chesapeaki whole genome sequence.</title>
        <authorList>
            <person name="Bogema D.R."/>
        </authorList>
    </citation>
    <scope>NUCLEOTIDE SEQUENCE [LARGE SCALE GENOMIC DNA]</scope>
    <source>
        <strain evidence="2">ATCC PRA-425</strain>
    </source>
</reference>
<dbReference type="GO" id="GO:0015074">
    <property type="term" value="P:DNA integration"/>
    <property type="evidence" value="ECO:0007669"/>
    <property type="project" value="InterPro"/>
</dbReference>
<name>A0A7J6M6Y4_PERCH</name>
<organism evidence="2 3">
    <name type="scientific">Perkinsus chesapeaki</name>
    <name type="common">Clam parasite</name>
    <name type="synonym">Perkinsus andrewsi</name>
    <dbReference type="NCBI Taxonomy" id="330153"/>
    <lineage>
        <taxon>Eukaryota</taxon>
        <taxon>Sar</taxon>
        <taxon>Alveolata</taxon>
        <taxon>Perkinsozoa</taxon>
        <taxon>Perkinsea</taxon>
        <taxon>Perkinsida</taxon>
        <taxon>Perkinsidae</taxon>
        <taxon>Perkinsus</taxon>
    </lineage>
</organism>
<comment type="caution">
    <text evidence="2">The sequence shown here is derived from an EMBL/GenBank/DDBJ whole genome shotgun (WGS) entry which is preliminary data.</text>
</comment>
<feature type="domain" description="Integrase catalytic" evidence="1">
    <location>
        <begin position="1"/>
        <end position="115"/>
    </location>
</feature>
<dbReference type="EMBL" id="JAAPAO010000213">
    <property type="protein sequence ID" value="KAF4667328.1"/>
    <property type="molecule type" value="Genomic_DNA"/>
</dbReference>
<dbReference type="PANTHER" id="PTHR37984">
    <property type="entry name" value="PROTEIN CBG26694"/>
    <property type="match status" value="1"/>
</dbReference>
<dbReference type="Gene3D" id="3.30.420.10">
    <property type="entry name" value="Ribonuclease H-like superfamily/Ribonuclease H"/>
    <property type="match status" value="1"/>
</dbReference>
<evidence type="ECO:0000259" key="1">
    <source>
        <dbReference type="PROSITE" id="PS50994"/>
    </source>
</evidence>
<proteinExistence type="predicted"/>
<dbReference type="PROSITE" id="PS50994">
    <property type="entry name" value="INTEGRASE"/>
    <property type="match status" value="1"/>
</dbReference>
<dbReference type="InterPro" id="IPR001584">
    <property type="entry name" value="Integrase_cat-core"/>
</dbReference>
<protein>
    <recommendedName>
        <fullName evidence="1">Integrase catalytic domain-containing protein</fullName>
    </recommendedName>
</protein>